<dbReference type="KEGG" id="csg:Cylst_2366"/>
<evidence type="ECO:0000313" key="2">
    <source>
        <dbReference type="EMBL" id="AFZ24591.1"/>
    </source>
</evidence>
<name>K9WXS3_9NOST</name>
<dbReference type="eggNOG" id="COG0775">
    <property type="taxonomic scope" value="Bacteria"/>
</dbReference>
<protein>
    <submittedName>
        <fullName evidence="2">Nucleoside phosphorylase</fullName>
    </submittedName>
</protein>
<dbReference type="InterPro" id="IPR035994">
    <property type="entry name" value="Nucleoside_phosphorylase_sf"/>
</dbReference>
<feature type="domain" description="Nucleoside phosphorylase" evidence="1">
    <location>
        <begin position="58"/>
        <end position="163"/>
    </location>
</feature>
<reference evidence="2 3" key="1">
    <citation type="submission" date="2012-06" db="EMBL/GenBank/DDBJ databases">
        <title>Finished chromosome of genome of Cylindrospermum stagnale PCC 7417.</title>
        <authorList>
            <consortium name="US DOE Joint Genome Institute"/>
            <person name="Gugger M."/>
            <person name="Coursin T."/>
            <person name="Rippka R."/>
            <person name="Tandeau De Marsac N."/>
            <person name="Huntemann M."/>
            <person name="Wei C.-L."/>
            <person name="Han J."/>
            <person name="Detter J.C."/>
            <person name="Han C."/>
            <person name="Tapia R."/>
            <person name="Chen A."/>
            <person name="Kyrpides N."/>
            <person name="Mavromatis K."/>
            <person name="Markowitz V."/>
            <person name="Szeto E."/>
            <person name="Ivanova N."/>
            <person name="Pagani I."/>
            <person name="Pati A."/>
            <person name="Goodwin L."/>
            <person name="Nordberg H.P."/>
            <person name="Cantor M.N."/>
            <person name="Hua S.X."/>
            <person name="Woyke T."/>
            <person name="Kerfeld C.A."/>
        </authorList>
    </citation>
    <scope>NUCLEOTIDE SEQUENCE [LARGE SCALE GENOMIC DNA]</scope>
    <source>
        <strain evidence="2 3">PCC 7417</strain>
    </source>
</reference>
<organism evidence="2 3">
    <name type="scientific">Cylindrospermum stagnale PCC 7417</name>
    <dbReference type="NCBI Taxonomy" id="56107"/>
    <lineage>
        <taxon>Bacteria</taxon>
        <taxon>Bacillati</taxon>
        <taxon>Cyanobacteriota</taxon>
        <taxon>Cyanophyceae</taxon>
        <taxon>Nostocales</taxon>
        <taxon>Nostocaceae</taxon>
        <taxon>Cylindrospermum</taxon>
    </lineage>
</organism>
<evidence type="ECO:0000313" key="3">
    <source>
        <dbReference type="Proteomes" id="UP000010475"/>
    </source>
</evidence>
<dbReference type="AlphaFoldDB" id="K9WXS3"/>
<keyword evidence="3" id="KW-1185">Reference proteome</keyword>
<dbReference type="EMBL" id="CP003642">
    <property type="protein sequence ID" value="AFZ24591.1"/>
    <property type="molecule type" value="Genomic_DNA"/>
</dbReference>
<dbReference type="GO" id="GO:0009116">
    <property type="term" value="P:nucleoside metabolic process"/>
    <property type="evidence" value="ECO:0007669"/>
    <property type="project" value="InterPro"/>
</dbReference>
<gene>
    <name evidence="2" type="ORF">Cylst_2366</name>
</gene>
<dbReference type="OrthoDB" id="529685at2"/>
<proteinExistence type="predicted"/>
<dbReference type="Proteomes" id="UP000010475">
    <property type="component" value="Chromosome"/>
</dbReference>
<dbReference type="STRING" id="56107.Cylst_2366"/>
<dbReference type="SUPFAM" id="SSF53167">
    <property type="entry name" value="Purine and uridine phosphorylases"/>
    <property type="match status" value="1"/>
</dbReference>
<accession>K9WXS3</accession>
<dbReference type="Gene3D" id="3.40.50.1580">
    <property type="entry name" value="Nucleoside phosphorylase domain"/>
    <property type="match status" value="1"/>
</dbReference>
<dbReference type="RefSeq" id="WP_015207845.1">
    <property type="nucleotide sequence ID" value="NC_019757.1"/>
</dbReference>
<dbReference type="Pfam" id="PF01048">
    <property type="entry name" value="PNP_UDP_1"/>
    <property type="match status" value="1"/>
</dbReference>
<dbReference type="GO" id="GO:0003824">
    <property type="term" value="F:catalytic activity"/>
    <property type="evidence" value="ECO:0007669"/>
    <property type="project" value="InterPro"/>
</dbReference>
<sequence length="219" mass="24083">MLNTPPINTIIVPQGAEYQAVKRGLNRASGEKPNVIAIPVGVQPLRQYLQQWTGEKNRILLMGLCGSLQTHHTVGDVVLYKDCNYQGKLQKCNNTLTAQIQTHIPDKVTLVKSLTSDRLIWSAAEKRYLSENTGADVVDMEGYAALEFFPTLAILRVVSDNAQHDIPDLTSAISLDGSLKPLEIAIAFFRQPLAATRLIRGSLRGLKVLEQATTSLFST</sequence>
<dbReference type="HOGENOM" id="CLU_097574_0_0_3"/>
<evidence type="ECO:0000259" key="1">
    <source>
        <dbReference type="Pfam" id="PF01048"/>
    </source>
</evidence>
<dbReference type="PATRIC" id="fig|56107.3.peg.2614"/>
<dbReference type="InterPro" id="IPR000845">
    <property type="entry name" value="Nucleoside_phosphorylase_d"/>
</dbReference>